<evidence type="ECO:0000313" key="1">
    <source>
        <dbReference type="EMBL" id="VFK65381.1"/>
    </source>
</evidence>
<gene>
    <name evidence="1" type="ORF">BECKTUN1418D_GA0071000_13361</name>
</gene>
<organism evidence="1">
    <name type="scientific">Candidatus Kentrum sp. TUN</name>
    <dbReference type="NCBI Taxonomy" id="2126343"/>
    <lineage>
        <taxon>Bacteria</taxon>
        <taxon>Pseudomonadati</taxon>
        <taxon>Pseudomonadota</taxon>
        <taxon>Gammaproteobacteria</taxon>
        <taxon>Candidatus Kentrum</taxon>
    </lineage>
</organism>
<accession>A0A451AH69</accession>
<sequence length="67" mass="7910">MGSNTKRLPEYIDMLYIFSVNCDLDRQIEGAEKMLTQIDMTRIPSYRLGMEKEIEKGMKKDETMFLI</sequence>
<dbReference type="AlphaFoldDB" id="A0A451AH69"/>
<dbReference type="EMBL" id="CAADFX010000336">
    <property type="protein sequence ID" value="VFK65381.1"/>
    <property type="molecule type" value="Genomic_DNA"/>
</dbReference>
<reference evidence="1" key="1">
    <citation type="submission" date="2019-02" db="EMBL/GenBank/DDBJ databases">
        <authorList>
            <person name="Gruber-Vodicka R. H."/>
            <person name="Seah K. B. B."/>
        </authorList>
    </citation>
    <scope>NUCLEOTIDE SEQUENCE</scope>
    <source>
        <strain evidence="1">BECK_BY1</strain>
    </source>
</reference>
<name>A0A451AH69_9GAMM</name>
<protein>
    <submittedName>
        <fullName evidence="1">Uncharacterized protein</fullName>
    </submittedName>
</protein>
<proteinExistence type="predicted"/>